<dbReference type="InterPro" id="IPR019801">
    <property type="entry name" value="Glyco_hydro_35_CS"/>
</dbReference>
<organism evidence="8 9">
    <name type="scientific">Filimonas effusa</name>
    <dbReference type="NCBI Taxonomy" id="2508721"/>
    <lineage>
        <taxon>Bacteria</taxon>
        <taxon>Pseudomonadati</taxon>
        <taxon>Bacteroidota</taxon>
        <taxon>Chitinophagia</taxon>
        <taxon>Chitinophagales</taxon>
        <taxon>Chitinophagaceae</taxon>
        <taxon>Filimonas</taxon>
    </lineage>
</organism>
<feature type="domain" description="Beta-galactosidase" evidence="7">
    <location>
        <begin position="464"/>
        <end position="611"/>
    </location>
</feature>
<dbReference type="RefSeq" id="WP_129002387.1">
    <property type="nucleotide sequence ID" value="NZ_SDHZ01000001.1"/>
</dbReference>
<dbReference type="AlphaFoldDB" id="A0A4Q1DDJ3"/>
<dbReference type="Gene3D" id="2.102.20.10">
    <property type="entry name" value="Beta-galactosidase, domain 2"/>
    <property type="match status" value="1"/>
</dbReference>
<dbReference type="EMBL" id="SDHZ01000001">
    <property type="protein sequence ID" value="RXK86639.1"/>
    <property type="molecule type" value="Genomic_DNA"/>
</dbReference>
<evidence type="ECO:0000256" key="5">
    <source>
        <dbReference type="RuleBase" id="RU003679"/>
    </source>
</evidence>
<dbReference type="EC" id="3.2.1.23" evidence="4"/>
<dbReference type="Pfam" id="PF01301">
    <property type="entry name" value="Glyco_hydro_35"/>
    <property type="match status" value="1"/>
</dbReference>
<evidence type="ECO:0000313" key="8">
    <source>
        <dbReference type="EMBL" id="RXK86639.1"/>
    </source>
</evidence>
<dbReference type="Gene3D" id="3.20.20.80">
    <property type="entry name" value="Glycosidases"/>
    <property type="match status" value="1"/>
</dbReference>
<keyword evidence="3 4" id="KW-0326">Glycosidase</keyword>
<dbReference type="SUPFAM" id="SSF51011">
    <property type="entry name" value="Glycosyl hydrolase domain"/>
    <property type="match status" value="1"/>
</dbReference>
<reference evidence="8 9" key="1">
    <citation type="submission" date="2019-01" db="EMBL/GenBank/DDBJ databases">
        <title>Filimonas sp. strain TTM-71.</title>
        <authorList>
            <person name="Chen W.-M."/>
        </authorList>
    </citation>
    <scope>NUCLEOTIDE SEQUENCE [LARGE SCALE GENOMIC DNA]</scope>
    <source>
        <strain evidence="8 9">TTM-71</strain>
    </source>
</reference>
<dbReference type="PROSITE" id="PS01182">
    <property type="entry name" value="GLYCOSYL_HYDROL_F35"/>
    <property type="match status" value="1"/>
</dbReference>
<comment type="catalytic activity">
    <reaction evidence="4">
        <text>Hydrolysis of terminal non-reducing beta-D-galactose residues in beta-D-galactosides.</text>
        <dbReference type="EC" id="3.2.1.23"/>
    </reaction>
</comment>
<evidence type="ECO:0000259" key="7">
    <source>
        <dbReference type="Pfam" id="PF10435"/>
    </source>
</evidence>
<evidence type="ECO:0000256" key="1">
    <source>
        <dbReference type="ARBA" id="ARBA00009809"/>
    </source>
</evidence>
<dbReference type="PANTHER" id="PTHR23421">
    <property type="entry name" value="BETA-GALACTOSIDASE RELATED"/>
    <property type="match status" value="1"/>
</dbReference>
<name>A0A4Q1DDJ3_9BACT</name>
<dbReference type="Pfam" id="PF10435">
    <property type="entry name" value="BetaGal_dom2"/>
    <property type="match status" value="1"/>
</dbReference>
<dbReference type="InterPro" id="IPR018954">
    <property type="entry name" value="Betagal_dom2"/>
</dbReference>
<proteinExistence type="inferred from homology"/>
<feature type="domain" description="Glycoside hydrolase 35 catalytic" evidence="6">
    <location>
        <begin position="62"/>
        <end position="425"/>
    </location>
</feature>
<dbReference type="SUPFAM" id="SSF51445">
    <property type="entry name" value="(Trans)glycosidases"/>
    <property type="match status" value="1"/>
</dbReference>
<keyword evidence="2 4" id="KW-0378">Hydrolase</keyword>
<dbReference type="InterPro" id="IPR031330">
    <property type="entry name" value="Gly_Hdrlase_35_cat"/>
</dbReference>
<accession>A0A4Q1DDJ3</accession>
<dbReference type="GO" id="GO:0005975">
    <property type="term" value="P:carbohydrate metabolic process"/>
    <property type="evidence" value="ECO:0007669"/>
    <property type="project" value="InterPro"/>
</dbReference>
<dbReference type="OrthoDB" id="703126at2"/>
<evidence type="ECO:0000256" key="3">
    <source>
        <dbReference type="ARBA" id="ARBA00023295"/>
    </source>
</evidence>
<keyword evidence="9" id="KW-1185">Reference proteome</keyword>
<gene>
    <name evidence="8" type="ORF">ESB13_07495</name>
</gene>
<comment type="caution">
    <text evidence="8">The sequence shown here is derived from an EMBL/GenBank/DDBJ whole genome shotgun (WGS) entry which is preliminary data.</text>
</comment>
<dbReference type="GO" id="GO:0004565">
    <property type="term" value="F:beta-galactosidase activity"/>
    <property type="evidence" value="ECO:0007669"/>
    <property type="project" value="UniProtKB-EC"/>
</dbReference>
<evidence type="ECO:0000259" key="6">
    <source>
        <dbReference type="Pfam" id="PF01301"/>
    </source>
</evidence>
<sequence length="812" mass="90062">MNIRCLPLVLLYVICCWKVTGQRVFTIDASVQASGMDTGSLRMGGEGPDGAVIRVNSAFLEMNGAPVVPVTGEFHFSRYAEQYWDESIRKIKAGGVSMIATYVFWNFHEEKEGVFRWDGDRNLRKFITLCRQNNMPVIVRIGPFCHGEVRNGGMPDWLLGRPCNVRSNDAAYLAYVERFYKEIGKQLSGLYFKDGGPVVGIQIENEYQHSAAPWGLTYLGQPREMTVADRDMAVTQEGVGISREKNPFAELGNDHMRVLKALAVKAGMVVPFYTATGWGNAAIIPGESIPVTAAYAYPFWTPKRDYSPFFLYKDMRRVPDYAPVRYNPASYPVFAAELGSGIASVYSRRPVAVHKSFDAMINRCLGSGANGVGYYMYHGGSTPRGELGFLSDEAYALPKISYDFQAPIGEYGQVREGFHRLKLIHFFLRDFGHLLAPMHTVLPDNAGQLKPENISDLRYAVRVKDNAGFVFLNNFQDDTTMADQRNFRIDIKARDKHIVIPESGGLDMKSGENMILPFNFDMGGVRLNYATAQLLAGDTKAAVPYYVFFTQDSARGAFSFAGNIQVKNKKAVTVNKAAGSTLVNCRERVAAFTIASAHGDRNILVIDKSLALQSYVVTIGEKRHLFFSDAVVLQEGNQLDLLIDSLPVCGFHIYPRIAALPGITTGKLEKAADDGVFTSYRVNLPSQRFPLTIKELSSKKWAIGFPAAMPEGVNDVLVDVDYTGDTGMGFVGGELVADNFYNGLPWQIGMRNLLGRSSGEMVLYLRPMQENASYLVDLEPVPGAIPEFGAAKRFLKVNNIHTTIQYKTTLKF</sequence>
<comment type="similarity">
    <text evidence="1 5">Belongs to the glycosyl hydrolase 35 family.</text>
</comment>
<evidence type="ECO:0000313" key="9">
    <source>
        <dbReference type="Proteomes" id="UP000290545"/>
    </source>
</evidence>
<dbReference type="PRINTS" id="PR00742">
    <property type="entry name" value="GLHYDRLASE35"/>
</dbReference>
<dbReference type="InterPro" id="IPR037110">
    <property type="entry name" value="Betagal_dom2_sf"/>
</dbReference>
<dbReference type="Proteomes" id="UP000290545">
    <property type="component" value="Unassembled WGS sequence"/>
</dbReference>
<protein>
    <recommendedName>
        <fullName evidence="4">Beta-galactosidase</fullName>
        <ecNumber evidence="4">3.2.1.23</ecNumber>
    </recommendedName>
</protein>
<evidence type="ECO:0000256" key="2">
    <source>
        <dbReference type="ARBA" id="ARBA00022801"/>
    </source>
</evidence>
<dbReference type="InterPro" id="IPR017853">
    <property type="entry name" value="GH"/>
</dbReference>
<evidence type="ECO:0000256" key="4">
    <source>
        <dbReference type="RuleBase" id="RU000675"/>
    </source>
</evidence>
<dbReference type="InterPro" id="IPR001944">
    <property type="entry name" value="Glycoside_Hdrlase_35"/>
</dbReference>